<protein>
    <recommendedName>
        <fullName evidence="3">Nucleotidyltransferase domain-containing protein</fullName>
    </recommendedName>
</protein>
<dbReference type="InterPro" id="IPR043519">
    <property type="entry name" value="NT_sf"/>
</dbReference>
<dbReference type="RefSeq" id="WP_179518160.1">
    <property type="nucleotide sequence ID" value="NZ_JACCAC010000001.1"/>
</dbReference>
<comment type="caution">
    <text evidence="1">The sequence shown here is derived from an EMBL/GenBank/DDBJ whole genome shotgun (WGS) entry which is preliminary data.</text>
</comment>
<dbReference type="Gene3D" id="3.30.460.10">
    <property type="entry name" value="Beta Polymerase, domain 2"/>
    <property type="match status" value="1"/>
</dbReference>
<keyword evidence="2" id="KW-1185">Reference proteome</keyword>
<dbReference type="Proteomes" id="UP000544110">
    <property type="component" value="Unassembled WGS sequence"/>
</dbReference>
<evidence type="ECO:0000313" key="2">
    <source>
        <dbReference type="Proteomes" id="UP000544110"/>
    </source>
</evidence>
<sequence>MLHPTLARLDDLAAHLARDPDAVALLGLGSAGVEHDRFDDHSDLDFFVVVATERAKRRMLDDVGWLAAFGDDPVWSFVNSPDGRKALYADGLFLEYAVFAAAELPGIRFAGARTVWSRPSAGQDLVDLDDHLGPPGPGPLDTVAFHRDEALSNLYVGLHRELRGERLSATRFVQVHAVDHCLALLRLAPDGAWRQQDPFEPTRRVERSLPIGAFPLAAAVAGYDRNADAAQAVLDWLRGHDPAPAAVAAVTDLLDRAREASPQG</sequence>
<evidence type="ECO:0008006" key="3">
    <source>
        <dbReference type="Google" id="ProtNLM"/>
    </source>
</evidence>
<dbReference type="AlphaFoldDB" id="A0A7Y9UV78"/>
<dbReference type="EMBL" id="JACCAC010000001">
    <property type="protein sequence ID" value="NYG55770.1"/>
    <property type="molecule type" value="Genomic_DNA"/>
</dbReference>
<name>A0A7Y9UV78_9ACTN</name>
<accession>A0A7Y9UV78</accession>
<reference evidence="1 2" key="1">
    <citation type="submission" date="2020-07" db="EMBL/GenBank/DDBJ databases">
        <title>Sequencing the genomes of 1000 actinobacteria strains.</title>
        <authorList>
            <person name="Klenk H.-P."/>
        </authorList>
    </citation>
    <scope>NUCLEOTIDE SEQUENCE [LARGE SCALE GENOMIC DNA]</scope>
    <source>
        <strain evidence="1 2">DSM 24552</strain>
    </source>
</reference>
<evidence type="ECO:0000313" key="1">
    <source>
        <dbReference type="EMBL" id="NYG55770.1"/>
    </source>
</evidence>
<proteinExistence type="predicted"/>
<gene>
    <name evidence="1" type="ORF">BJ989_002074</name>
</gene>
<organism evidence="1 2">
    <name type="scientific">Nocardioides perillae</name>
    <dbReference type="NCBI Taxonomy" id="1119534"/>
    <lineage>
        <taxon>Bacteria</taxon>
        <taxon>Bacillati</taxon>
        <taxon>Actinomycetota</taxon>
        <taxon>Actinomycetes</taxon>
        <taxon>Propionibacteriales</taxon>
        <taxon>Nocardioidaceae</taxon>
        <taxon>Nocardioides</taxon>
    </lineage>
</organism>